<proteinExistence type="predicted"/>
<organism evidence="4">
    <name type="scientific">Gongylonema pulchrum</name>
    <dbReference type="NCBI Taxonomy" id="637853"/>
    <lineage>
        <taxon>Eukaryota</taxon>
        <taxon>Metazoa</taxon>
        <taxon>Ecdysozoa</taxon>
        <taxon>Nematoda</taxon>
        <taxon>Chromadorea</taxon>
        <taxon>Rhabditida</taxon>
        <taxon>Spirurina</taxon>
        <taxon>Spiruromorpha</taxon>
        <taxon>Spiruroidea</taxon>
        <taxon>Gongylonematidae</taxon>
        <taxon>Gongylonema</taxon>
    </lineage>
</organism>
<dbReference type="EMBL" id="UYRT01012149">
    <property type="protein sequence ID" value="VDK51489.1"/>
    <property type="molecule type" value="Genomic_DNA"/>
</dbReference>
<reference evidence="4" key="1">
    <citation type="submission" date="2016-06" db="UniProtKB">
        <authorList>
            <consortium name="WormBaseParasite"/>
        </authorList>
    </citation>
    <scope>IDENTIFICATION</scope>
</reference>
<reference evidence="2 3" key="2">
    <citation type="submission" date="2018-11" db="EMBL/GenBank/DDBJ databases">
        <authorList>
            <consortium name="Pathogen Informatics"/>
        </authorList>
    </citation>
    <scope>NUCLEOTIDE SEQUENCE [LARGE SCALE GENOMIC DNA]</scope>
</reference>
<dbReference type="AlphaFoldDB" id="A0A183DA76"/>
<sequence>MNTAGTILPDEVRVKSGSVVRILPTDADDETVGRSNEHFDDDDDSDETSVHHESESSSIPGLLLLQLEAVYSATY</sequence>
<keyword evidence="3" id="KW-1185">Reference proteome</keyword>
<accession>A0A183DA76</accession>
<evidence type="ECO:0000313" key="3">
    <source>
        <dbReference type="Proteomes" id="UP000271098"/>
    </source>
</evidence>
<protein>
    <submittedName>
        <fullName evidence="2 4">Uncharacterized protein</fullName>
    </submittedName>
</protein>
<feature type="region of interest" description="Disordered" evidence="1">
    <location>
        <begin position="23"/>
        <end position="58"/>
    </location>
</feature>
<dbReference type="WBParaSite" id="GPUH_0000562501-mRNA-1">
    <property type="protein sequence ID" value="GPUH_0000562501-mRNA-1"/>
    <property type="gene ID" value="GPUH_0000562501"/>
</dbReference>
<evidence type="ECO:0000256" key="1">
    <source>
        <dbReference type="SAM" id="MobiDB-lite"/>
    </source>
</evidence>
<evidence type="ECO:0000313" key="2">
    <source>
        <dbReference type="EMBL" id="VDK51489.1"/>
    </source>
</evidence>
<dbReference type="Proteomes" id="UP000271098">
    <property type="component" value="Unassembled WGS sequence"/>
</dbReference>
<gene>
    <name evidence="2" type="ORF">GPUH_LOCUS5617</name>
</gene>
<evidence type="ECO:0000313" key="4">
    <source>
        <dbReference type="WBParaSite" id="GPUH_0000562501-mRNA-1"/>
    </source>
</evidence>
<name>A0A183DA76_9BILA</name>